<dbReference type="PANTHER" id="PTHR30024">
    <property type="entry name" value="ALIPHATIC SULFONATES-BINDING PROTEIN-RELATED"/>
    <property type="match status" value="1"/>
</dbReference>
<name>A0ABW1BBT8_9ACTN</name>
<dbReference type="SUPFAM" id="SSF53850">
    <property type="entry name" value="Periplasmic binding protein-like II"/>
    <property type="match status" value="1"/>
</dbReference>
<comment type="similarity">
    <text evidence="2">Belongs to the bacterial solute-binding protein SsuA/TauA family.</text>
</comment>
<gene>
    <name evidence="6" type="ORF">ACFQGO_22585</name>
</gene>
<dbReference type="Proteomes" id="UP001596112">
    <property type="component" value="Unassembled WGS sequence"/>
</dbReference>
<keyword evidence="7" id="KW-1185">Reference proteome</keyword>
<evidence type="ECO:0000256" key="4">
    <source>
        <dbReference type="SAM" id="SignalP"/>
    </source>
</evidence>
<organism evidence="6 7">
    <name type="scientific">Streptomyces heilongjiangensis</name>
    <dbReference type="NCBI Taxonomy" id="945052"/>
    <lineage>
        <taxon>Bacteria</taxon>
        <taxon>Bacillati</taxon>
        <taxon>Actinomycetota</taxon>
        <taxon>Actinomycetes</taxon>
        <taxon>Kitasatosporales</taxon>
        <taxon>Streptomycetaceae</taxon>
        <taxon>Streptomyces</taxon>
    </lineage>
</organism>
<proteinExistence type="inferred from homology"/>
<comment type="caution">
    <text evidence="6">The sequence shown here is derived from an EMBL/GenBank/DDBJ whole genome shotgun (WGS) entry which is preliminary data.</text>
</comment>
<feature type="signal peptide" evidence="4">
    <location>
        <begin position="1"/>
        <end position="26"/>
    </location>
</feature>
<protein>
    <submittedName>
        <fullName evidence="6">ABC transporter substrate-binding protein</fullName>
    </submittedName>
</protein>
<dbReference type="Gene3D" id="3.40.190.10">
    <property type="entry name" value="Periplasmic binding protein-like II"/>
    <property type="match status" value="2"/>
</dbReference>
<reference evidence="7" key="1">
    <citation type="journal article" date="2019" name="Int. J. Syst. Evol. Microbiol.">
        <title>The Global Catalogue of Microorganisms (GCM) 10K type strain sequencing project: providing services to taxonomists for standard genome sequencing and annotation.</title>
        <authorList>
            <consortium name="The Broad Institute Genomics Platform"/>
            <consortium name="The Broad Institute Genome Sequencing Center for Infectious Disease"/>
            <person name="Wu L."/>
            <person name="Ma J."/>
        </authorList>
    </citation>
    <scope>NUCLEOTIDE SEQUENCE [LARGE SCALE GENOMIC DNA]</scope>
    <source>
        <strain evidence="7">JCM 9918</strain>
    </source>
</reference>
<evidence type="ECO:0000256" key="3">
    <source>
        <dbReference type="ARBA" id="ARBA00022729"/>
    </source>
</evidence>
<evidence type="ECO:0000256" key="2">
    <source>
        <dbReference type="ARBA" id="ARBA00010742"/>
    </source>
</evidence>
<dbReference type="InterPro" id="IPR015168">
    <property type="entry name" value="SsuA/THI5"/>
</dbReference>
<keyword evidence="3 4" id="KW-0732">Signal</keyword>
<accession>A0ABW1BBT8</accession>
<dbReference type="Pfam" id="PF09084">
    <property type="entry name" value="NMT1"/>
    <property type="match status" value="1"/>
</dbReference>
<evidence type="ECO:0000313" key="7">
    <source>
        <dbReference type="Proteomes" id="UP001596112"/>
    </source>
</evidence>
<evidence type="ECO:0000259" key="5">
    <source>
        <dbReference type="Pfam" id="PF09084"/>
    </source>
</evidence>
<evidence type="ECO:0000256" key="1">
    <source>
        <dbReference type="ARBA" id="ARBA00004418"/>
    </source>
</evidence>
<dbReference type="PANTHER" id="PTHR30024:SF47">
    <property type="entry name" value="TAURINE-BINDING PERIPLASMIC PROTEIN"/>
    <property type="match status" value="1"/>
</dbReference>
<dbReference type="EMBL" id="JBHSNZ010000015">
    <property type="protein sequence ID" value="MFC5810251.1"/>
    <property type="molecule type" value="Genomic_DNA"/>
</dbReference>
<comment type="subcellular location">
    <subcellularLocation>
        <location evidence="1">Periplasm</location>
    </subcellularLocation>
</comment>
<evidence type="ECO:0000313" key="6">
    <source>
        <dbReference type="EMBL" id="MFC5810251.1"/>
    </source>
</evidence>
<feature type="chain" id="PRO_5045810604" evidence="4">
    <location>
        <begin position="27"/>
        <end position="335"/>
    </location>
</feature>
<sequence length="335" mass="35079">MTKRSRGPWGRLPVAAVTLAVAAPLAACGSQASSSASGDGKARITVLRSTGALFEPLYIAEQQGYFKDAGLEVTIKAGAPDTSQNAPSVLNGEAQFAMTDSAGFLKGAAKKMPVRVVSGLVSSTAKGARTEGLLVKKDSSIKRFADLEGKTVGLSALGTTIQFLAEYLVEQDGGDPSKVKFVALPVTSLNDAASTGKTDAVYSFGAFYAAGKAAGLRSMGKGMSELPGIPQGLLFSSQEYLSANSGTTKKFTDAVAKALTYANEHPEAVKAIDKKYTQLPPDYIDKASIANYDKNINTTVMRTMITKMNEYGLLTSAPKDDALYWNQAPTVTSGS</sequence>
<feature type="domain" description="SsuA/THI5-like" evidence="5">
    <location>
        <begin position="55"/>
        <end position="268"/>
    </location>
</feature>
<dbReference type="RefSeq" id="WP_272171747.1">
    <property type="nucleotide sequence ID" value="NZ_JAQOSL010000036.1"/>
</dbReference>